<protein>
    <submittedName>
        <fullName evidence="2">Sensor protein KdpD</fullName>
        <ecNumber evidence="2">2.7.13.3</ecNumber>
    </submittedName>
</protein>
<dbReference type="InterPro" id="IPR014729">
    <property type="entry name" value="Rossmann-like_a/b/a_fold"/>
</dbReference>
<reference evidence="3" key="1">
    <citation type="submission" date="2017-09" db="EMBL/GenBank/DDBJ databases">
        <title>Metaegenomics of thermophilic ammonia-oxidizing enrichment culture.</title>
        <authorList>
            <person name="Kato S."/>
            <person name="Suzuki K."/>
        </authorList>
    </citation>
    <scope>NUCLEOTIDE SEQUENCE [LARGE SCALE GENOMIC DNA]</scope>
</reference>
<dbReference type="EMBL" id="BEHT01000044">
    <property type="protein sequence ID" value="GBC99941.1"/>
    <property type="molecule type" value="Genomic_DNA"/>
</dbReference>
<organism evidence="2 3">
    <name type="scientific">Candidatus Fervidibacter japonicus</name>
    <dbReference type="NCBI Taxonomy" id="2035412"/>
    <lineage>
        <taxon>Bacteria</taxon>
        <taxon>Candidatus Fervidibacterota</taxon>
        <taxon>Candidatus Fervidibacter</taxon>
    </lineage>
</organism>
<evidence type="ECO:0000259" key="1">
    <source>
        <dbReference type="Pfam" id="PF00582"/>
    </source>
</evidence>
<dbReference type="Proteomes" id="UP000236173">
    <property type="component" value="Unassembled WGS sequence"/>
</dbReference>
<feature type="domain" description="UspA" evidence="1">
    <location>
        <begin position="2"/>
        <end position="98"/>
    </location>
</feature>
<proteinExistence type="predicted"/>
<dbReference type="Pfam" id="PF00582">
    <property type="entry name" value="Usp"/>
    <property type="match status" value="1"/>
</dbReference>
<keyword evidence="2" id="KW-0808">Transferase</keyword>
<evidence type="ECO:0000313" key="2">
    <source>
        <dbReference type="EMBL" id="GBC99941.1"/>
    </source>
</evidence>
<evidence type="ECO:0000313" key="3">
    <source>
        <dbReference type="Proteomes" id="UP000236173"/>
    </source>
</evidence>
<dbReference type="SUPFAM" id="SSF52402">
    <property type="entry name" value="Adenine nucleotide alpha hydrolases-like"/>
    <property type="match status" value="1"/>
</dbReference>
<dbReference type="GO" id="GO:0000155">
    <property type="term" value="F:phosphorelay sensor kinase activity"/>
    <property type="evidence" value="ECO:0007669"/>
    <property type="project" value="TreeGrafter"/>
</dbReference>
<dbReference type="PANTHER" id="PTHR45569:SF1">
    <property type="entry name" value="SENSOR PROTEIN KDPD"/>
    <property type="match status" value="1"/>
</dbReference>
<dbReference type="GO" id="GO:0005886">
    <property type="term" value="C:plasma membrane"/>
    <property type="evidence" value="ECO:0007669"/>
    <property type="project" value="TreeGrafter"/>
</dbReference>
<dbReference type="PANTHER" id="PTHR45569">
    <property type="entry name" value="SENSOR PROTEIN KDPD"/>
    <property type="match status" value="1"/>
</dbReference>
<dbReference type="InterPro" id="IPR052023">
    <property type="entry name" value="Histidine_kinase_KdpD"/>
</dbReference>
<dbReference type="Gene3D" id="3.40.50.620">
    <property type="entry name" value="HUPs"/>
    <property type="match status" value="1"/>
</dbReference>
<name>A0A2H5XFJ7_9BACT</name>
<sequence>MRTAKRLAEEMDAEWYALYVQTPRDIHISPAQRERLAHLLRLAERLGGRVLTVPGTSVAKTILEVARSHNITQIIVGKPLRPRWQEWLRGSIPDQLARAGEPFDILIVGSEVTPDSVAKSPNPAISSTTSPLAALFAERRLGCSGYLVKPPHPWLA</sequence>
<dbReference type="EC" id="2.7.13.3" evidence="2"/>
<gene>
    <name evidence="2" type="primary">kdpD_2</name>
    <name evidence="2" type="ORF">HRbin17_02474</name>
</gene>
<dbReference type="InterPro" id="IPR006016">
    <property type="entry name" value="UspA"/>
</dbReference>
<accession>A0A2H5XFJ7</accession>
<dbReference type="AlphaFoldDB" id="A0A2H5XFJ7"/>
<dbReference type="CDD" id="cd01987">
    <property type="entry name" value="USP_KdpD-like"/>
    <property type="match status" value="1"/>
</dbReference>
<comment type="caution">
    <text evidence="2">The sequence shown here is derived from an EMBL/GenBank/DDBJ whole genome shotgun (WGS) entry which is preliminary data.</text>
</comment>